<evidence type="ECO:0000313" key="1">
    <source>
        <dbReference type="EMBL" id="RMB61446.1"/>
    </source>
</evidence>
<protein>
    <submittedName>
        <fullName evidence="1">PD-(D/E)XK motif protein</fullName>
    </submittedName>
</protein>
<keyword evidence="2" id="KW-1185">Reference proteome</keyword>
<proteinExistence type="predicted"/>
<dbReference type="RefSeq" id="WP_121899993.1">
    <property type="nucleotide sequence ID" value="NZ_REFW01000001.1"/>
</dbReference>
<evidence type="ECO:0000313" key="2">
    <source>
        <dbReference type="Proteomes" id="UP000275256"/>
    </source>
</evidence>
<reference evidence="1 2" key="1">
    <citation type="submission" date="2018-10" db="EMBL/GenBank/DDBJ databases">
        <title>Tessaracoccus antarcticuss sp. nov., isolated from sediment.</title>
        <authorList>
            <person name="Zhou L.Y."/>
            <person name="Du Z.J."/>
        </authorList>
    </citation>
    <scope>NUCLEOTIDE SEQUENCE [LARGE SCALE GENOMIC DNA]</scope>
    <source>
        <strain evidence="1 2">JDX10</strain>
    </source>
</reference>
<dbReference type="EMBL" id="REFW01000001">
    <property type="protein sequence ID" value="RMB61446.1"/>
    <property type="molecule type" value="Genomic_DNA"/>
</dbReference>
<dbReference type="OrthoDB" id="3726533at2"/>
<comment type="caution">
    <text evidence="1">The sequence shown here is derived from an EMBL/GenBank/DDBJ whole genome shotgun (WGS) entry which is preliminary data.</text>
</comment>
<accession>A0A3M0GVT2</accession>
<dbReference type="Pfam" id="PF14390">
    <property type="entry name" value="DUF4420"/>
    <property type="match status" value="1"/>
</dbReference>
<dbReference type="AlphaFoldDB" id="A0A3M0GVT2"/>
<sequence length="325" mass="35540">MTNSSEQFGLLLADLWGRGGESNLILRDVESGAPKASRLLLGVNAQGQRHVLAPIPADFAFKAEQGESIELTEWSHPTTGVRYLDLICHDELLSQPFEQLTDSIVDRVANRESPHIAIQEAIKDMQKLLKPGRVLAENLARGIFGELVVLSWLAQRNAHYAVDAWHGPDPHVHDFSTAKGDLEVKSSGNDSRSVTISSLSQLDEVAETPLVLIRLHVQSAPQGKNLEEMINGLVALGCNHADLVNKLEGEGFRLGIDSDEHRFIAPIEALAWRVGSTFPGLRRGDLPIDRGEAITQIKYTLNLLSAPGAMTAFELQAYMDGMMSA</sequence>
<name>A0A3M0GVT2_9ACTN</name>
<dbReference type="Proteomes" id="UP000275256">
    <property type="component" value="Unassembled WGS sequence"/>
</dbReference>
<gene>
    <name evidence="1" type="ORF">EAX62_01985</name>
</gene>
<organism evidence="1 2">
    <name type="scientific">Tessaracoccus antarcticus</name>
    <dbReference type="NCBI Taxonomy" id="2479848"/>
    <lineage>
        <taxon>Bacteria</taxon>
        <taxon>Bacillati</taxon>
        <taxon>Actinomycetota</taxon>
        <taxon>Actinomycetes</taxon>
        <taxon>Propionibacteriales</taxon>
        <taxon>Propionibacteriaceae</taxon>
        <taxon>Tessaracoccus</taxon>
    </lineage>
</organism>
<dbReference type="InterPro" id="IPR025534">
    <property type="entry name" value="DUF4420"/>
</dbReference>